<protein>
    <recommendedName>
        <fullName evidence="6">TIGR01777 family protein</fullName>
    </recommendedName>
</protein>
<dbReference type="STRING" id="288992.SAMN04488522_108163"/>
<gene>
    <name evidence="4" type="ORF">SAMN04488522_108163</name>
</gene>
<dbReference type="EMBL" id="FQUQ01000008">
    <property type="protein sequence ID" value="SHG89483.1"/>
    <property type="molecule type" value="Genomic_DNA"/>
</dbReference>
<dbReference type="PANTHER" id="PTHR11092:SF0">
    <property type="entry name" value="EPIMERASE FAMILY PROTEIN SDR39U1"/>
    <property type="match status" value="1"/>
</dbReference>
<organism evidence="4 5">
    <name type="scientific">Pedobacter caeni</name>
    <dbReference type="NCBI Taxonomy" id="288992"/>
    <lineage>
        <taxon>Bacteria</taxon>
        <taxon>Pseudomonadati</taxon>
        <taxon>Bacteroidota</taxon>
        <taxon>Sphingobacteriia</taxon>
        <taxon>Sphingobacteriales</taxon>
        <taxon>Sphingobacteriaceae</taxon>
        <taxon>Pedobacter</taxon>
    </lineage>
</organism>
<dbReference type="Pfam" id="PF08338">
    <property type="entry name" value="DUF1731"/>
    <property type="match status" value="1"/>
</dbReference>
<evidence type="ECO:0000259" key="3">
    <source>
        <dbReference type="Pfam" id="PF08338"/>
    </source>
</evidence>
<dbReference type="AlphaFoldDB" id="A0A1M5NKM4"/>
<dbReference type="PANTHER" id="PTHR11092">
    <property type="entry name" value="SUGAR NUCLEOTIDE EPIMERASE RELATED"/>
    <property type="match status" value="1"/>
</dbReference>
<proteinExistence type="inferred from homology"/>
<dbReference type="Pfam" id="PF01370">
    <property type="entry name" value="Epimerase"/>
    <property type="match status" value="1"/>
</dbReference>
<keyword evidence="5" id="KW-1185">Reference proteome</keyword>
<dbReference type="InterPro" id="IPR001509">
    <property type="entry name" value="Epimerase_deHydtase"/>
</dbReference>
<evidence type="ECO:0008006" key="6">
    <source>
        <dbReference type="Google" id="ProtNLM"/>
    </source>
</evidence>
<feature type="domain" description="DUF1731" evidence="3">
    <location>
        <begin position="261"/>
        <end position="307"/>
    </location>
</feature>
<dbReference type="SUPFAM" id="SSF51735">
    <property type="entry name" value="NAD(P)-binding Rossmann-fold domains"/>
    <property type="match status" value="1"/>
</dbReference>
<comment type="similarity">
    <text evidence="1">Belongs to the NAD(P)-dependent epimerase/dehydratase family. SDR39U1 subfamily.</text>
</comment>
<evidence type="ECO:0000313" key="5">
    <source>
        <dbReference type="Proteomes" id="UP000184287"/>
    </source>
</evidence>
<dbReference type="InterPro" id="IPR036291">
    <property type="entry name" value="NAD(P)-bd_dom_sf"/>
</dbReference>
<feature type="domain" description="NAD-dependent epimerase/dehydratase" evidence="2">
    <location>
        <begin position="13"/>
        <end position="140"/>
    </location>
</feature>
<dbReference type="Gene3D" id="3.40.50.720">
    <property type="entry name" value="NAD(P)-binding Rossmann-like Domain"/>
    <property type="match status" value="1"/>
</dbReference>
<reference evidence="5" key="1">
    <citation type="submission" date="2016-11" db="EMBL/GenBank/DDBJ databases">
        <authorList>
            <person name="Varghese N."/>
            <person name="Submissions S."/>
        </authorList>
    </citation>
    <scope>NUCLEOTIDE SEQUENCE [LARGE SCALE GENOMIC DNA]</scope>
    <source>
        <strain evidence="5">DSM 16990</strain>
    </source>
</reference>
<evidence type="ECO:0000259" key="2">
    <source>
        <dbReference type="Pfam" id="PF01370"/>
    </source>
</evidence>
<evidence type="ECO:0000313" key="4">
    <source>
        <dbReference type="EMBL" id="SHG89483.1"/>
    </source>
</evidence>
<name>A0A1M5NKM4_9SPHI</name>
<evidence type="ECO:0000256" key="1">
    <source>
        <dbReference type="ARBA" id="ARBA00009353"/>
    </source>
</evidence>
<dbReference type="InterPro" id="IPR013549">
    <property type="entry name" value="DUF1731"/>
</dbReference>
<dbReference type="NCBIfam" id="TIGR01777">
    <property type="entry name" value="yfcH"/>
    <property type="match status" value="1"/>
</dbReference>
<sequence>MTLSGYKSMNKQILISGATGMIGKRLILALQEKGHKIAILSRKPAVIKDVKVFLWDVEQQKIDPACLEGIDTIVHLAGENVAGEKWTAARKKKVINSRTLSAKLLYQLIKEQQTSVQTFISASAVGYYGDGGDEILTEESPNGKGFLAECCQQWEAAADEGTGLGLRVVKCRIGFVLCKGEGALPALEKPIRFFAGAGLGTGKQWVPWVHVADVVGAFVSAVEEESIKGAYNLCAPFPVSNLSLTRAIAKKIHRPVWPVNVPEVLLKLILGEMSSVALISNNTSAQKILDTGFQFKYLQLEDALTDIYSA</sequence>
<dbReference type="Proteomes" id="UP000184287">
    <property type="component" value="Unassembled WGS sequence"/>
</dbReference>
<accession>A0A1M5NKM4</accession>
<dbReference type="InterPro" id="IPR010099">
    <property type="entry name" value="SDR39U1"/>
</dbReference>